<evidence type="ECO:0000313" key="18">
    <source>
        <dbReference type="Proteomes" id="UP000695022"/>
    </source>
</evidence>
<sequence>MAGIRNPLTMSAETVSKYLDMRELIDVVERSLGDLSDKESSGIEQPVRTFVPVKKYQSLLGVMPGYSAKDDALATKLVSVCPQNAGTDIPTHLATILLFEPSNGCLKAIMDGEVITTMRTAAASAAATKYLARDDSKILAIIGAGHQARSHIQALSLLYDFTEVRIWSRTKATATALAHEFGARVCESAEEAVKDADIICTVTFSATPVLQGEWVKAGAHVNAVGACIASSRELSESLTRDAIVYVDSREGALKESGDIIINKAEIYAEVGEVILGRKEAFKHKTTVFISLGVAIEDVVSAKLVYDKYVASQGMQ</sequence>
<comment type="catalytic activity">
    <reaction evidence="5">
        <text>L-pipecolate + NAD(+) = Delta(1)-piperideine-2-carboxylate + NADH + H(+)</text>
        <dbReference type="Rhea" id="RHEA:30807"/>
        <dbReference type="ChEBI" id="CHEBI:15378"/>
        <dbReference type="ChEBI" id="CHEBI:57540"/>
        <dbReference type="ChEBI" id="CHEBI:57945"/>
        <dbReference type="ChEBI" id="CHEBI:61185"/>
        <dbReference type="ChEBI" id="CHEBI:77631"/>
        <dbReference type="EC" id="1.5.1.1"/>
    </reaction>
    <physiologicalReaction direction="right-to-left" evidence="5">
        <dbReference type="Rhea" id="RHEA:30809"/>
    </physiologicalReaction>
</comment>
<evidence type="ECO:0000256" key="7">
    <source>
        <dbReference type="ARBA" id="ARBA00093203"/>
    </source>
</evidence>
<evidence type="ECO:0000256" key="4">
    <source>
        <dbReference type="ARBA" id="ARBA00033420"/>
    </source>
</evidence>
<evidence type="ECO:0000256" key="12">
    <source>
        <dbReference type="ARBA" id="ARBA00093263"/>
    </source>
</evidence>
<evidence type="ECO:0000256" key="14">
    <source>
        <dbReference type="ARBA" id="ARBA00093273"/>
    </source>
</evidence>
<comment type="similarity">
    <text evidence="1">Belongs to the ornithine cyclodeaminase/mu-crystallin family.</text>
</comment>
<dbReference type="PANTHER" id="PTHR13812:SF19">
    <property type="entry name" value="KETIMINE REDUCTASE MU-CRYSTALLIN"/>
    <property type="match status" value="1"/>
</dbReference>
<comment type="catalytic activity">
    <reaction evidence="8">
        <text>(3R)-1,4-thiomorpholine-3-carboxylate + NAD(+) = 3,4-dehydrothiomorpholine-3-carboxylate + NADH + 2 H(+)</text>
        <dbReference type="Rhea" id="RHEA:12504"/>
        <dbReference type="ChEBI" id="CHEBI:15378"/>
        <dbReference type="ChEBI" id="CHEBI:57540"/>
        <dbReference type="ChEBI" id="CHEBI:57945"/>
        <dbReference type="ChEBI" id="CHEBI:58517"/>
        <dbReference type="ChEBI" id="CHEBI:176873"/>
        <dbReference type="EC" id="1.5.1.25"/>
    </reaction>
    <physiologicalReaction direction="right-to-left" evidence="8">
        <dbReference type="Rhea" id="RHEA:12506"/>
    </physiologicalReaction>
</comment>
<comment type="catalytic activity">
    <reaction evidence="13">
        <text>L-proline + NAD(+) = 1-pyrroline-2-carboxylate + NADH + H(+)</text>
        <dbReference type="Rhea" id="RHEA:20321"/>
        <dbReference type="ChEBI" id="CHEBI:15378"/>
        <dbReference type="ChEBI" id="CHEBI:39785"/>
        <dbReference type="ChEBI" id="CHEBI:57540"/>
        <dbReference type="ChEBI" id="CHEBI:57945"/>
        <dbReference type="ChEBI" id="CHEBI:60039"/>
        <dbReference type="EC" id="1.5.1.1"/>
    </reaction>
    <physiologicalReaction direction="right-to-left" evidence="13">
        <dbReference type="Rhea" id="RHEA:20323"/>
    </physiologicalReaction>
</comment>
<evidence type="ECO:0000256" key="5">
    <source>
        <dbReference type="ARBA" id="ARBA00093190"/>
    </source>
</evidence>
<dbReference type="Proteomes" id="UP000695022">
    <property type="component" value="Unplaced"/>
</dbReference>
<evidence type="ECO:0000256" key="1">
    <source>
        <dbReference type="ARBA" id="ARBA00008903"/>
    </source>
</evidence>
<accession>A0ABM1ESS3</accession>
<reference evidence="19" key="1">
    <citation type="submission" date="2025-08" db="UniProtKB">
        <authorList>
            <consortium name="RefSeq"/>
        </authorList>
    </citation>
    <scope>IDENTIFICATION</scope>
</reference>
<dbReference type="InterPro" id="IPR036291">
    <property type="entry name" value="NAD(P)-bd_dom_sf"/>
</dbReference>
<evidence type="ECO:0000256" key="6">
    <source>
        <dbReference type="ARBA" id="ARBA00093197"/>
    </source>
</evidence>
<evidence type="ECO:0000256" key="10">
    <source>
        <dbReference type="ARBA" id="ARBA00093248"/>
    </source>
</evidence>
<organism evidence="18 19">
    <name type="scientific">Priapulus caudatus</name>
    <name type="common">Priapulid worm</name>
    <dbReference type="NCBI Taxonomy" id="37621"/>
    <lineage>
        <taxon>Eukaryota</taxon>
        <taxon>Metazoa</taxon>
        <taxon>Ecdysozoa</taxon>
        <taxon>Scalidophora</taxon>
        <taxon>Priapulida</taxon>
        <taxon>Priapulimorpha</taxon>
        <taxon>Priapulimorphida</taxon>
        <taxon>Priapulidae</taxon>
        <taxon>Priapulus</taxon>
    </lineage>
</organism>
<keyword evidence="18" id="KW-1185">Reference proteome</keyword>
<dbReference type="SUPFAM" id="SSF51735">
    <property type="entry name" value="NAD(P)-binding Rossmann-fold domains"/>
    <property type="match status" value="1"/>
</dbReference>
<proteinExistence type="inferred from homology"/>
<evidence type="ECO:0000256" key="11">
    <source>
        <dbReference type="ARBA" id="ARBA00093250"/>
    </source>
</evidence>
<dbReference type="GeneID" id="106815313"/>
<comment type="catalytic activity">
    <reaction evidence="14">
        <text>L-pipecolate + NADP(+) = Delta(1)-piperideine-2-carboxylate + NADPH + H(+)</text>
        <dbReference type="Rhea" id="RHEA:12524"/>
        <dbReference type="ChEBI" id="CHEBI:15378"/>
        <dbReference type="ChEBI" id="CHEBI:57783"/>
        <dbReference type="ChEBI" id="CHEBI:58349"/>
        <dbReference type="ChEBI" id="CHEBI:61185"/>
        <dbReference type="ChEBI" id="CHEBI:77631"/>
        <dbReference type="EC" id="1.5.1.1"/>
    </reaction>
    <physiologicalReaction direction="right-to-left" evidence="14">
        <dbReference type="Rhea" id="RHEA:12526"/>
    </physiologicalReaction>
</comment>
<evidence type="ECO:0000313" key="19">
    <source>
        <dbReference type="RefSeq" id="XP_014675244.1"/>
    </source>
</evidence>
<comment type="catalytic activity">
    <reaction evidence="12">
        <text>(3R)-1,4-thiomorpholine-3-carboxylate + NADP(+) = 3,4-dehydrothiomorpholine-3-carboxylate + NADPH + 2 H(+)</text>
        <dbReference type="Rhea" id="RHEA:12500"/>
        <dbReference type="ChEBI" id="CHEBI:15378"/>
        <dbReference type="ChEBI" id="CHEBI:57783"/>
        <dbReference type="ChEBI" id="CHEBI:58349"/>
        <dbReference type="ChEBI" id="CHEBI:58517"/>
        <dbReference type="ChEBI" id="CHEBI:176873"/>
        <dbReference type="EC" id="1.5.1.25"/>
    </reaction>
    <physiologicalReaction direction="right-to-left" evidence="12">
        <dbReference type="Rhea" id="RHEA:12502"/>
    </physiologicalReaction>
</comment>
<comment type="catalytic activity">
    <reaction evidence="6">
        <text>Delta(2)-thiazoline-2-carboxylate + NADPH + 2 H(+) = L-thiazolidine-2-carboxylate + NADP(+)</text>
        <dbReference type="Rhea" id="RHEA:68072"/>
        <dbReference type="ChEBI" id="CHEBI:15378"/>
        <dbReference type="ChEBI" id="CHEBI:57783"/>
        <dbReference type="ChEBI" id="CHEBI:58349"/>
        <dbReference type="ChEBI" id="CHEBI:176895"/>
        <dbReference type="ChEBI" id="CHEBI:176896"/>
    </reaction>
    <physiologicalReaction direction="left-to-right" evidence="6">
        <dbReference type="Rhea" id="RHEA:68073"/>
    </physiologicalReaction>
</comment>
<evidence type="ECO:0000256" key="9">
    <source>
        <dbReference type="ARBA" id="ARBA00093227"/>
    </source>
</evidence>
<dbReference type="EC" id="1.5.1.25" evidence="2"/>
<dbReference type="InterPro" id="IPR003462">
    <property type="entry name" value="ODC_Mu_crystall"/>
</dbReference>
<comment type="catalytic activity">
    <reaction evidence="10">
        <text>(R)-lanthionine ketimine + NADPH + 2 H(+) = (3R,5R)-1,4-thiomorpholine-3,5-dicarboxylate + NADP(+)</text>
        <dbReference type="Rhea" id="RHEA:68040"/>
        <dbReference type="ChEBI" id="CHEBI:15378"/>
        <dbReference type="ChEBI" id="CHEBI:57783"/>
        <dbReference type="ChEBI" id="CHEBI:58349"/>
        <dbReference type="ChEBI" id="CHEBI:176891"/>
        <dbReference type="ChEBI" id="CHEBI:176892"/>
    </reaction>
    <physiologicalReaction direction="left-to-right" evidence="10">
        <dbReference type="Rhea" id="RHEA:68041"/>
    </physiologicalReaction>
</comment>
<dbReference type="Pfam" id="PF02423">
    <property type="entry name" value="OCD_Mu_crystall"/>
    <property type="match status" value="1"/>
</dbReference>
<evidence type="ECO:0000256" key="15">
    <source>
        <dbReference type="ARBA" id="ARBA00093567"/>
    </source>
</evidence>
<comment type="catalytic activity">
    <reaction evidence="7">
        <text>L-proline + NADP(+) = 1-pyrroline-2-carboxylate + NADPH + H(+)</text>
        <dbReference type="Rhea" id="RHEA:20317"/>
        <dbReference type="ChEBI" id="CHEBI:15378"/>
        <dbReference type="ChEBI" id="CHEBI:39785"/>
        <dbReference type="ChEBI" id="CHEBI:57783"/>
        <dbReference type="ChEBI" id="CHEBI:58349"/>
        <dbReference type="ChEBI" id="CHEBI:60039"/>
        <dbReference type="EC" id="1.5.1.1"/>
    </reaction>
    <physiologicalReaction direction="right-to-left" evidence="7">
        <dbReference type="Rhea" id="RHEA:20319"/>
    </physiologicalReaction>
</comment>
<name>A0ABM1ESS3_PRICU</name>
<evidence type="ECO:0000256" key="16">
    <source>
        <dbReference type="ARBA" id="ARBA00093598"/>
    </source>
</evidence>
<gene>
    <name evidence="19" type="primary">LOC106815313</name>
</gene>
<dbReference type="RefSeq" id="XP_014675244.1">
    <property type="nucleotide sequence ID" value="XM_014819758.1"/>
</dbReference>
<dbReference type="PIRSF" id="PIRSF001439">
    <property type="entry name" value="CryM"/>
    <property type="match status" value="1"/>
</dbReference>
<evidence type="ECO:0000256" key="13">
    <source>
        <dbReference type="ARBA" id="ARBA00093264"/>
    </source>
</evidence>
<dbReference type="PANTHER" id="PTHR13812">
    <property type="entry name" value="KETIMINE REDUCTASE MU-CRYSTALLIN"/>
    <property type="match status" value="1"/>
</dbReference>
<dbReference type="Gene3D" id="3.30.1780.10">
    <property type="entry name" value="ornithine cyclodeaminase, domain 1"/>
    <property type="match status" value="1"/>
</dbReference>
<comment type="catalytic activity">
    <reaction evidence="11">
        <text>(S)-cystathionine ketimine + NADH + 2 H(+) = (3R,5S)-2,3,5,6,7-pentahydro-1,4-thiazepine-3,5-dicarboxylate + NAD(+)</text>
        <dbReference type="Rhea" id="RHEA:68032"/>
        <dbReference type="ChEBI" id="CHEBI:15378"/>
        <dbReference type="ChEBI" id="CHEBI:57540"/>
        <dbReference type="ChEBI" id="CHEBI:57945"/>
        <dbReference type="ChEBI" id="CHEBI:176808"/>
        <dbReference type="ChEBI" id="CHEBI:176810"/>
    </reaction>
    <physiologicalReaction direction="left-to-right" evidence="11">
        <dbReference type="Rhea" id="RHEA:68033"/>
    </physiologicalReaction>
</comment>
<evidence type="ECO:0000256" key="3">
    <source>
        <dbReference type="ARBA" id="ARBA00015173"/>
    </source>
</evidence>
<protein>
    <recommendedName>
        <fullName evidence="3">Ketimine reductase mu-crystallin</fullName>
        <ecNumber evidence="16">1.5.1.1</ecNumber>
        <ecNumber evidence="2">1.5.1.25</ecNumber>
    </recommendedName>
    <alternativeName>
        <fullName evidence="17">1-piperideine-2-carboxylate/1-pyrroline-2-carboxylate reductase</fullName>
    </alternativeName>
    <alternativeName>
        <fullName evidence="4">NADP-regulated thyroid-hormone-binding protein</fullName>
    </alternativeName>
</protein>
<dbReference type="EC" id="1.5.1.1" evidence="16"/>
<evidence type="ECO:0000256" key="8">
    <source>
        <dbReference type="ARBA" id="ARBA00093226"/>
    </source>
</evidence>
<comment type="subunit">
    <text evidence="15">Homodimer. Binds the thyroid hormone triiodothyronine (T3); T3 binding inhibits enzymatic activity.</text>
</comment>
<comment type="catalytic activity">
    <reaction evidence="9">
        <text>(S)-cystathionine ketimine + NADPH + 2 H(+) = (3R,5S)-2,3,5,6,7-pentahydro-1,4-thiazepine-3,5-dicarboxylate + NADP(+)</text>
        <dbReference type="Rhea" id="RHEA:68036"/>
        <dbReference type="ChEBI" id="CHEBI:15378"/>
        <dbReference type="ChEBI" id="CHEBI:57783"/>
        <dbReference type="ChEBI" id="CHEBI:58349"/>
        <dbReference type="ChEBI" id="CHEBI:176808"/>
        <dbReference type="ChEBI" id="CHEBI:176810"/>
    </reaction>
    <physiologicalReaction direction="left-to-right" evidence="9">
        <dbReference type="Rhea" id="RHEA:68037"/>
    </physiologicalReaction>
</comment>
<dbReference type="Gene3D" id="3.40.50.720">
    <property type="entry name" value="NAD(P)-binding Rossmann-like Domain"/>
    <property type="match status" value="1"/>
</dbReference>
<evidence type="ECO:0000256" key="2">
    <source>
        <dbReference type="ARBA" id="ARBA00012883"/>
    </source>
</evidence>
<evidence type="ECO:0000256" key="17">
    <source>
        <dbReference type="ARBA" id="ARBA00093650"/>
    </source>
</evidence>
<dbReference type="InterPro" id="IPR023401">
    <property type="entry name" value="ODC_N"/>
</dbReference>